<keyword evidence="2" id="KW-0805">Transcription regulation</keyword>
<dbReference type="InterPro" id="IPR036388">
    <property type="entry name" value="WH-like_DNA-bd_sf"/>
</dbReference>
<comment type="similarity">
    <text evidence="1">Belongs to the LysR transcriptional regulatory family.</text>
</comment>
<dbReference type="GO" id="GO:0003700">
    <property type="term" value="F:DNA-binding transcription factor activity"/>
    <property type="evidence" value="ECO:0007669"/>
    <property type="project" value="InterPro"/>
</dbReference>
<evidence type="ECO:0000256" key="2">
    <source>
        <dbReference type="ARBA" id="ARBA00023015"/>
    </source>
</evidence>
<evidence type="ECO:0000313" key="7">
    <source>
        <dbReference type="Proteomes" id="UP000886780"/>
    </source>
</evidence>
<reference evidence="6" key="1">
    <citation type="journal article" date="2021" name="PeerJ">
        <title>Extensive microbial diversity within the chicken gut microbiome revealed by metagenomics and culture.</title>
        <authorList>
            <person name="Gilroy R."/>
            <person name="Ravi A."/>
            <person name="Getino M."/>
            <person name="Pursley I."/>
            <person name="Horton D.L."/>
            <person name="Alikhan N.F."/>
            <person name="Baker D."/>
            <person name="Gharbi K."/>
            <person name="Hall N."/>
            <person name="Watson M."/>
            <person name="Adriaenssens E.M."/>
            <person name="Foster-Nyarko E."/>
            <person name="Jarju S."/>
            <person name="Secka A."/>
            <person name="Antonio M."/>
            <person name="Oren A."/>
            <person name="Chaudhuri R.R."/>
            <person name="La Ragione R."/>
            <person name="Hildebrand F."/>
            <person name="Pallen M.J."/>
        </authorList>
    </citation>
    <scope>NUCLEOTIDE SEQUENCE</scope>
    <source>
        <strain evidence="6">ChiGjej4B4-12881</strain>
    </source>
</reference>
<dbReference type="InterPro" id="IPR036390">
    <property type="entry name" value="WH_DNA-bd_sf"/>
</dbReference>
<dbReference type="GO" id="GO:0003677">
    <property type="term" value="F:DNA binding"/>
    <property type="evidence" value="ECO:0007669"/>
    <property type="project" value="UniProtKB-KW"/>
</dbReference>
<dbReference type="SUPFAM" id="SSF53850">
    <property type="entry name" value="Periplasmic binding protein-like II"/>
    <property type="match status" value="1"/>
</dbReference>
<dbReference type="AlphaFoldDB" id="A0A9D1W640"/>
<evidence type="ECO:0000259" key="5">
    <source>
        <dbReference type="PROSITE" id="PS50931"/>
    </source>
</evidence>
<dbReference type="PANTHER" id="PTHR30419">
    <property type="entry name" value="HTH-TYPE TRANSCRIPTIONAL REGULATOR YBHD"/>
    <property type="match status" value="1"/>
</dbReference>
<reference evidence="6" key="2">
    <citation type="submission" date="2021-04" db="EMBL/GenBank/DDBJ databases">
        <authorList>
            <person name="Gilroy R."/>
        </authorList>
    </citation>
    <scope>NUCLEOTIDE SEQUENCE</scope>
    <source>
        <strain evidence="6">ChiGjej4B4-12881</strain>
    </source>
</reference>
<comment type="caution">
    <text evidence="6">The sequence shown here is derived from an EMBL/GenBank/DDBJ whole genome shotgun (WGS) entry which is preliminary data.</text>
</comment>
<dbReference type="Gene3D" id="3.40.190.290">
    <property type="match status" value="1"/>
</dbReference>
<sequence>MTEKELNYIKTITEEKSISKAARKLFISQPSLSQYVRRIETELGTELFKRTPAGLIPTYAGEQYYRTALKILALYEDLEREISDINGLKTGKIHLGITSHLGTGVLSRVLPPFHRQFPGIECVVTEETSYDLEEKLARRELDFAIMHAPKKATSSDLSYELLSRDPFLVVAPHGHPIRRLAVTGKGELPELDLVHLRDQTFLMVRRSQRIRQITDSLLAAAGITQPDILMTLKSFETVQLLCAEGMGFTLLPRQYAALPYLLTKPDYYSIPESYGAYWELCIATPKDAYLSLAGKRFLDMVRQFCREGAFS</sequence>
<dbReference type="Pfam" id="PF00126">
    <property type="entry name" value="HTH_1"/>
    <property type="match status" value="1"/>
</dbReference>
<gene>
    <name evidence="6" type="ORF">IAA28_10975</name>
</gene>
<evidence type="ECO:0000256" key="4">
    <source>
        <dbReference type="ARBA" id="ARBA00023163"/>
    </source>
</evidence>
<feature type="domain" description="HTH lysR-type" evidence="5">
    <location>
        <begin position="1"/>
        <end position="58"/>
    </location>
</feature>
<dbReference type="FunFam" id="1.10.10.10:FF:000001">
    <property type="entry name" value="LysR family transcriptional regulator"/>
    <property type="match status" value="1"/>
</dbReference>
<dbReference type="InterPro" id="IPR050950">
    <property type="entry name" value="HTH-type_LysR_regulators"/>
</dbReference>
<name>A0A9D1W640_9FIRM</name>
<dbReference type="InterPro" id="IPR005119">
    <property type="entry name" value="LysR_subst-bd"/>
</dbReference>
<dbReference type="EMBL" id="DXEU01000201">
    <property type="protein sequence ID" value="HIX53309.1"/>
    <property type="molecule type" value="Genomic_DNA"/>
</dbReference>
<dbReference type="PANTHER" id="PTHR30419:SF8">
    <property type="entry name" value="NITROGEN ASSIMILATION TRANSCRIPTIONAL ACTIVATOR-RELATED"/>
    <property type="match status" value="1"/>
</dbReference>
<organism evidence="6 7">
    <name type="scientific">Candidatus Lachnoclostridium stercoripullorum</name>
    <dbReference type="NCBI Taxonomy" id="2838635"/>
    <lineage>
        <taxon>Bacteria</taxon>
        <taxon>Bacillati</taxon>
        <taxon>Bacillota</taxon>
        <taxon>Clostridia</taxon>
        <taxon>Lachnospirales</taxon>
        <taxon>Lachnospiraceae</taxon>
    </lineage>
</organism>
<dbReference type="CDD" id="cd05466">
    <property type="entry name" value="PBP2_LTTR_substrate"/>
    <property type="match status" value="1"/>
</dbReference>
<dbReference type="GO" id="GO:0005829">
    <property type="term" value="C:cytosol"/>
    <property type="evidence" value="ECO:0007669"/>
    <property type="project" value="TreeGrafter"/>
</dbReference>
<keyword evidence="4" id="KW-0804">Transcription</keyword>
<dbReference type="PROSITE" id="PS50931">
    <property type="entry name" value="HTH_LYSR"/>
    <property type="match status" value="1"/>
</dbReference>
<dbReference type="SUPFAM" id="SSF46785">
    <property type="entry name" value="Winged helix' DNA-binding domain"/>
    <property type="match status" value="1"/>
</dbReference>
<evidence type="ECO:0000256" key="1">
    <source>
        <dbReference type="ARBA" id="ARBA00009437"/>
    </source>
</evidence>
<protein>
    <submittedName>
        <fullName evidence="6">LysR family transcriptional regulator</fullName>
    </submittedName>
</protein>
<proteinExistence type="inferred from homology"/>
<dbReference type="PRINTS" id="PR00039">
    <property type="entry name" value="HTHLYSR"/>
</dbReference>
<accession>A0A9D1W640</accession>
<dbReference type="Gene3D" id="1.10.10.10">
    <property type="entry name" value="Winged helix-like DNA-binding domain superfamily/Winged helix DNA-binding domain"/>
    <property type="match status" value="1"/>
</dbReference>
<dbReference type="Pfam" id="PF03466">
    <property type="entry name" value="LysR_substrate"/>
    <property type="match status" value="1"/>
</dbReference>
<dbReference type="Proteomes" id="UP000886780">
    <property type="component" value="Unassembled WGS sequence"/>
</dbReference>
<keyword evidence="3" id="KW-0238">DNA-binding</keyword>
<dbReference type="InterPro" id="IPR000847">
    <property type="entry name" value="LysR_HTH_N"/>
</dbReference>
<evidence type="ECO:0000256" key="3">
    <source>
        <dbReference type="ARBA" id="ARBA00023125"/>
    </source>
</evidence>
<evidence type="ECO:0000313" key="6">
    <source>
        <dbReference type="EMBL" id="HIX53309.1"/>
    </source>
</evidence>